<dbReference type="RefSeq" id="WP_147543970.1">
    <property type="nucleotide sequence ID" value="NZ_JACRWD010000001.1"/>
</dbReference>
<organism evidence="2 3">
    <name type="scientific">Paeniclostridium hominis</name>
    <dbReference type="NCBI Taxonomy" id="2764329"/>
    <lineage>
        <taxon>Bacteria</taxon>
        <taxon>Bacillati</taxon>
        <taxon>Bacillota</taxon>
        <taxon>Clostridia</taxon>
        <taxon>Peptostreptococcales</taxon>
        <taxon>Peptostreptococcaceae</taxon>
        <taxon>Paeniclostridium</taxon>
    </lineage>
</organism>
<protein>
    <submittedName>
        <fullName evidence="2">DUF3794 domain-containing protein</fullName>
    </submittedName>
</protein>
<dbReference type="Pfam" id="PF12673">
    <property type="entry name" value="SipL"/>
    <property type="match status" value="1"/>
</dbReference>
<evidence type="ECO:0000313" key="2">
    <source>
        <dbReference type="EMBL" id="MBC6003412.1"/>
    </source>
</evidence>
<keyword evidence="3" id="KW-1185">Reference proteome</keyword>
<dbReference type="InterPro" id="IPR024300">
    <property type="entry name" value="SipL_SPOCS_dom"/>
</dbReference>
<comment type="caution">
    <text evidence="2">The sequence shown here is derived from an EMBL/GenBank/DDBJ whole genome shotgun (WGS) entry which is preliminary data.</text>
</comment>
<evidence type="ECO:0000313" key="3">
    <source>
        <dbReference type="Proteomes" id="UP000611796"/>
    </source>
</evidence>
<proteinExistence type="predicted"/>
<gene>
    <name evidence="2" type="ORF">H8891_06335</name>
</gene>
<evidence type="ECO:0000259" key="1">
    <source>
        <dbReference type="Pfam" id="PF12673"/>
    </source>
</evidence>
<accession>A0ABR7K2T6</accession>
<feature type="domain" description="SipL SPOCS" evidence="1">
    <location>
        <begin position="42"/>
        <end position="108"/>
    </location>
</feature>
<dbReference type="EMBL" id="JACRWD010000001">
    <property type="protein sequence ID" value="MBC6003412.1"/>
    <property type="molecule type" value="Genomic_DNA"/>
</dbReference>
<dbReference type="Proteomes" id="UP000611796">
    <property type="component" value="Unassembled WGS sequence"/>
</dbReference>
<name>A0ABR7K2T6_9FIRM</name>
<sequence length="202" mass="23801">MFDNISITGITSLDKYPNSKCEKYYKQCLDDIMLCIPDEKPDIECINEVNAKICIEDYSVLNTILGPKLFITGKKNIKIIYTADNCQQSLHSAHWSIPFCEFVLLKDLCYDECKDIIESIFIGLENICVRHFEKNIIDISLLFIICPKLYNFSYCQDCRNYCNNNPNKYYQDIEEYIYREDKAYGGNASHDFYDSKWNKHYK</sequence>
<reference evidence="2 3" key="1">
    <citation type="submission" date="2020-08" db="EMBL/GenBank/DDBJ databases">
        <authorList>
            <person name="Liu C."/>
            <person name="Sun Q."/>
        </authorList>
    </citation>
    <scope>NUCLEOTIDE SEQUENCE [LARGE SCALE GENOMIC DNA]</scope>
    <source>
        <strain evidence="2 3">NSJ-45</strain>
    </source>
</reference>